<dbReference type="Proteomes" id="UP000183085">
    <property type="component" value="Unassembled WGS sequence"/>
</dbReference>
<evidence type="ECO:0000256" key="1">
    <source>
        <dbReference type="SAM" id="Phobius"/>
    </source>
</evidence>
<dbReference type="AlphaFoldDB" id="A0A1J5DIS7"/>
<reference evidence="3 4" key="1">
    <citation type="journal article" date="2016" name="Environ. Microbiol.">
        <title>Genomic resolution of a cold subsurface aquifer community provides metabolic insights for novel microbes adapted to high CO concentrations.</title>
        <authorList>
            <person name="Probst A.J."/>
            <person name="Castelle C.J."/>
            <person name="Singh A."/>
            <person name="Brown C.T."/>
            <person name="Anantharaman K."/>
            <person name="Sharon I."/>
            <person name="Hug L.A."/>
            <person name="Burstein D."/>
            <person name="Emerson J.B."/>
            <person name="Thomas B.C."/>
            <person name="Banfield J.F."/>
        </authorList>
    </citation>
    <scope>NUCLEOTIDE SEQUENCE [LARGE SCALE GENOMIC DNA]</scope>
    <source>
        <strain evidence="3">CG2_30_40_21</strain>
    </source>
</reference>
<keyword evidence="1" id="KW-1133">Transmembrane helix</keyword>
<comment type="caution">
    <text evidence="3">The sequence shown here is derived from an EMBL/GenBank/DDBJ whole genome shotgun (WGS) entry which is preliminary data.</text>
</comment>
<dbReference type="PANTHER" id="PTHR28008">
    <property type="entry name" value="DOMAIN PROTEIN, PUTATIVE (AFU_ORTHOLOGUE AFUA_3G10980)-RELATED"/>
    <property type="match status" value="1"/>
</dbReference>
<dbReference type="EMBL" id="MNYI01000247">
    <property type="protein sequence ID" value="OIP36125.1"/>
    <property type="molecule type" value="Genomic_DNA"/>
</dbReference>
<protein>
    <recommendedName>
        <fullName evidence="2">VanZ-like domain-containing protein</fullName>
    </recommendedName>
</protein>
<evidence type="ECO:0000313" key="4">
    <source>
        <dbReference type="Proteomes" id="UP000183085"/>
    </source>
</evidence>
<dbReference type="Pfam" id="PF04892">
    <property type="entry name" value="VanZ"/>
    <property type="match status" value="1"/>
</dbReference>
<organism evidence="3 4">
    <name type="scientific">Candidatus Desantisbacteria bacterium CG2_30_40_21</name>
    <dbReference type="NCBI Taxonomy" id="1817895"/>
    <lineage>
        <taxon>Bacteria</taxon>
        <taxon>Candidatus Desantisiibacteriota</taxon>
    </lineage>
</organism>
<proteinExistence type="predicted"/>
<feature type="transmembrane region" description="Helical" evidence="1">
    <location>
        <begin position="7"/>
        <end position="25"/>
    </location>
</feature>
<dbReference type="NCBIfam" id="NF037970">
    <property type="entry name" value="vanZ_1"/>
    <property type="match status" value="1"/>
</dbReference>
<gene>
    <name evidence="3" type="ORF">AUJ95_09590</name>
</gene>
<keyword evidence="1" id="KW-0472">Membrane</keyword>
<sequence>MKISRWWVFSIIYMGIIFGLSSIPGDNISSLPFPFSDKIAHLVEYTGLGWLLGNAFHWSPLAILVGSIYGITDEIHQLFVPGREFDFMDMLCDAIGCSLGQFIGLLVRLKKRGN</sequence>
<dbReference type="InterPro" id="IPR006976">
    <property type="entry name" value="VanZ-like"/>
</dbReference>
<dbReference type="STRING" id="1817895.AUJ95_09590"/>
<evidence type="ECO:0000259" key="2">
    <source>
        <dbReference type="Pfam" id="PF04892"/>
    </source>
</evidence>
<keyword evidence="1" id="KW-0812">Transmembrane</keyword>
<evidence type="ECO:0000313" key="3">
    <source>
        <dbReference type="EMBL" id="OIP36125.1"/>
    </source>
</evidence>
<accession>A0A1J5DIS7</accession>
<name>A0A1J5DIS7_9BACT</name>
<dbReference type="PANTHER" id="PTHR28008:SF1">
    <property type="entry name" value="DOMAIN PROTEIN, PUTATIVE (AFU_ORTHOLOGUE AFUA_3G10980)-RELATED"/>
    <property type="match status" value="1"/>
</dbReference>
<feature type="domain" description="VanZ-like" evidence="2">
    <location>
        <begin position="36"/>
        <end position="106"/>
    </location>
</feature>